<dbReference type="InterPro" id="IPR029058">
    <property type="entry name" value="AB_hydrolase_fold"/>
</dbReference>
<keyword evidence="2" id="KW-0812">Transmembrane</keyword>
<feature type="compositionally biased region" description="Low complexity" evidence="8">
    <location>
        <begin position="1002"/>
        <end position="1042"/>
    </location>
</feature>
<dbReference type="Proteomes" id="UP000018144">
    <property type="component" value="Unassembled WGS sequence"/>
</dbReference>
<evidence type="ECO:0000256" key="3">
    <source>
        <dbReference type="ARBA" id="ARBA00022801"/>
    </source>
</evidence>
<feature type="region of interest" description="Disordered" evidence="8">
    <location>
        <begin position="732"/>
        <end position="1042"/>
    </location>
</feature>
<feature type="compositionally biased region" description="Polar residues" evidence="8">
    <location>
        <begin position="866"/>
        <end position="876"/>
    </location>
</feature>
<dbReference type="Pfam" id="PF00561">
    <property type="entry name" value="Abhydrolase_1"/>
    <property type="match status" value="1"/>
</dbReference>
<feature type="compositionally biased region" description="Acidic residues" evidence="8">
    <location>
        <begin position="79"/>
        <end position="88"/>
    </location>
</feature>
<feature type="region of interest" description="Disordered" evidence="8">
    <location>
        <begin position="1"/>
        <end position="22"/>
    </location>
</feature>
<evidence type="ECO:0000256" key="1">
    <source>
        <dbReference type="ARBA" id="ARBA00004167"/>
    </source>
</evidence>
<evidence type="ECO:0000256" key="2">
    <source>
        <dbReference type="ARBA" id="ARBA00022692"/>
    </source>
</evidence>
<reference evidence="10 11" key="1">
    <citation type="journal article" date="2013" name="PLoS Genet.">
        <title>The genome and development-dependent transcriptomes of Pyronema confluens: a window into fungal evolution.</title>
        <authorList>
            <person name="Traeger S."/>
            <person name="Altegoer F."/>
            <person name="Freitag M."/>
            <person name="Gabaldon T."/>
            <person name="Kempken F."/>
            <person name="Kumar A."/>
            <person name="Marcet-Houben M."/>
            <person name="Poggeler S."/>
            <person name="Stajich J.E."/>
            <person name="Nowrousian M."/>
        </authorList>
    </citation>
    <scope>NUCLEOTIDE SEQUENCE [LARGE SCALE GENOMIC DNA]</scope>
    <source>
        <strain evidence="11">CBS 100304</strain>
        <tissue evidence="10">Vegetative mycelium</tissue>
    </source>
</reference>
<accession>U4L6G2</accession>
<dbReference type="Gene3D" id="3.40.50.1820">
    <property type="entry name" value="alpha/beta hydrolase"/>
    <property type="match status" value="1"/>
</dbReference>
<feature type="region of interest" description="Disordered" evidence="8">
    <location>
        <begin position="587"/>
        <end position="645"/>
    </location>
</feature>
<evidence type="ECO:0000259" key="9">
    <source>
        <dbReference type="Pfam" id="PF00561"/>
    </source>
</evidence>
<dbReference type="SUPFAM" id="SSF53474">
    <property type="entry name" value="alpha/beta-Hydrolases"/>
    <property type="match status" value="1"/>
</dbReference>
<feature type="region of interest" description="Disordered" evidence="8">
    <location>
        <begin position="50"/>
        <end position="103"/>
    </location>
</feature>
<proteinExistence type="predicted"/>
<keyword evidence="11" id="KW-1185">Reference proteome</keyword>
<feature type="compositionally biased region" description="Acidic residues" evidence="8">
    <location>
        <begin position="587"/>
        <end position="599"/>
    </location>
</feature>
<dbReference type="eggNOG" id="KOG2624">
    <property type="taxonomic scope" value="Eukaryota"/>
</dbReference>
<dbReference type="GO" id="GO:0016020">
    <property type="term" value="C:membrane"/>
    <property type="evidence" value="ECO:0007669"/>
    <property type="project" value="UniProtKB-SubCell"/>
</dbReference>
<dbReference type="PANTHER" id="PTHR11005">
    <property type="entry name" value="LYSOSOMAL ACID LIPASE-RELATED"/>
    <property type="match status" value="1"/>
</dbReference>
<feature type="compositionally biased region" description="Low complexity" evidence="8">
    <location>
        <begin position="732"/>
        <end position="748"/>
    </location>
</feature>
<evidence type="ECO:0000313" key="11">
    <source>
        <dbReference type="Proteomes" id="UP000018144"/>
    </source>
</evidence>
<evidence type="ECO:0000256" key="8">
    <source>
        <dbReference type="SAM" id="MobiDB-lite"/>
    </source>
</evidence>
<keyword evidence="5" id="KW-1133">Transmembrane helix</keyword>
<dbReference type="OrthoDB" id="9974421at2759"/>
<evidence type="ECO:0000256" key="5">
    <source>
        <dbReference type="ARBA" id="ARBA00022989"/>
    </source>
</evidence>
<evidence type="ECO:0000313" key="10">
    <source>
        <dbReference type="EMBL" id="CCX05615.1"/>
    </source>
</evidence>
<feature type="compositionally biased region" description="Low complexity" evidence="8">
    <location>
        <begin position="940"/>
        <end position="958"/>
    </location>
</feature>
<dbReference type="GO" id="GO:0016787">
    <property type="term" value="F:hydrolase activity"/>
    <property type="evidence" value="ECO:0007669"/>
    <property type="project" value="UniProtKB-KW"/>
</dbReference>
<gene>
    <name evidence="10" type="ORF">PCON_05202</name>
</gene>
<keyword evidence="6" id="KW-0443">Lipid metabolism</keyword>
<feature type="region of interest" description="Disordered" evidence="8">
    <location>
        <begin position="1071"/>
        <end position="1144"/>
    </location>
</feature>
<feature type="compositionally biased region" description="Pro residues" evidence="8">
    <location>
        <begin position="62"/>
        <end position="71"/>
    </location>
</feature>
<feature type="compositionally biased region" description="Polar residues" evidence="8">
    <location>
        <begin position="1119"/>
        <end position="1133"/>
    </location>
</feature>
<feature type="compositionally biased region" description="Acidic residues" evidence="8">
    <location>
        <begin position="611"/>
        <end position="629"/>
    </location>
</feature>
<dbReference type="InterPro" id="IPR000073">
    <property type="entry name" value="AB_hydrolase_1"/>
</dbReference>
<feature type="compositionally biased region" description="Low complexity" evidence="8">
    <location>
        <begin position="796"/>
        <end position="815"/>
    </location>
</feature>
<sequence>MLTPMDPTEPTKKVCDESTEPVEQETMARVPFVGRLHLYLPQFPKIFPNSSTHTATPGGLVPTPPMTPPASEPEKELLVETEEEEESKTEEHTTEDEKKDELANEDIPFMETNSQEYLALVCSFLFLVIESLVRIITIALPTPVINFFYTRSRTLFNSFSAKRYTTVESSVSEKNIVARVRDADGFVDLCEIWNDGTFKIEEHVVQTGDGYLLGVHRIVKKTEDELKGIHTRVRTRGGEANSRGNGGKKVVYLHHGLLMNSEVWVCLLDKEQCLPFVLAEKGYDVWLGNNRGNKYSKKSIHHPSNSAKFWDFSIDDFAFHDIPDTINYILDTTNQPSLSYIGFSQGTAQAFATLSIHPKLNDKIDVFIALAPAMSPAGLSNTVVDALMKSSPNLMYLFFGRKSILSSTTFWQSVLYPPIFVRVIDMSMDFLFKWSGNNIPLPQKLAAYTHLYSFSSVKSQFLEFALLVLEINFYLLGVVHWFQIIRNKSFQMFDDDIQTGITASIANRSFYKVAKFPTRNITAPIALFWGGKDSLVDIEVMLKELPPHTVSTEISHFEHLDFLWGQDVNKLVFPHVLDTLQKYAFYDDEPREEPEEPETSDSQRDKITDSFTEEQSDEKDSENSADYDESTTQSDSAPSEAVDNTEHTEAMEMKEAIEVIEELEEVEEIQVTEIIETTEVHEPIEGVLLPAEAAEAAEPEDPITPAEPVTPITSIDPCLSLASISEVLSSANISETTSEAASEATPSEPEQERSTTPLPSPPVVTSKDPSPVEAPFSPPKGPKAMLRAPFSPPTGPRVSRNSSRSPPRGPRLGRSLIASPQNGRSTNSSRHSSPFVVPTGLAYSPPRGPAAQTGVALTYDGRQSRSRPSTADRPSTGSSDARPSSSNASSGNVRPATPPKDITRSTTPPFSPPTGPAADRAKEMNIAKEMGLKSPPPTGPRSMQNNNNRNNAMSPNRNGPMSPNRVMMSPPRGPMSPNRGMLSPTRNPLSPTQKRRRGTRGSGITRQQQNEGQQNGQQNSQQNSQQEGMSPQQQAQQAQHAQAQQAIHQAMQAAAVQAQAAAAQQQQQQQQAQYYQPQPSPPVTHQQHYQQAAQATHAHHQAQAAYQATHAHHAAAAANQPQHMRTGHQQLTPQQQQQMAQAQAMMGMPVMAHQGMVMSPGAFANRMHMEMPGMMHQGFVHQEGMQGSVW</sequence>
<feature type="compositionally biased region" description="Polar residues" evidence="8">
    <location>
        <begin position="818"/>
        <end position="832"/>
    </location>
</feature>
<evidence type="ECO:0000256" key="7">
    <source>
        <dbReference type="ARBA" id="ARBA00023136"/>
    </source>
</evidence>
<dbReference type="GO" id="GO:0016042">
    <property type="term" value="P:lipid catabolic process"/>
    <property type="evidence" value="ECO:0007669"/>
    <property type="project" value="UniProtKB-KW"/>
</dbReference>
<feature type="compositionally biased region" description="Basic and acidic residues" evidence="8">
    <location>
        <begin position="89"/>
        <end position="102"/>
    </location>
</feature>
<dbReference type="AlphaFoldDB" id="U4L6G2"/>
<feature type="compositionally biased region" description="Low complexity" evidence="8">
    <location>
        <begin position="877"/>
        <end position="895"/>
    </location>
</feature>
<name>U4L6G2_PYROM</name>
<keyword evidence="7" id="KW-0472">Membrane</keyword>
<comment type="subcellular location">
    <subcellularLocation>
        <location evidence="1">Membrane</location>
        <topology evidence="1">Single-pass membrane protein</topology>
    </subcellularLocation>
</comment>
<feature type="region of interest" description="Disordered" evidence="8">
    <location>
        <begin position="694"/>
        <end position="713"/>
    </location>
</feature>
<keyword evidence="4" id="KW-0442">Lipid degradation</keyword>
<protein>
    <submittedName>
        <fullName evidence="10">Similar to Probable lipase C16A3.12c acc. no. P78898</fullName>
    </submittedName>
</protein>
<feature type="compositionally biased region" description="Low complexity" evidence="8">
    <location>
        <begin position="1085"/>
        <end position="1118"/>
    </location>
</feature>
<dbReference type="FunFam" id="3.40.50.1820:FF:000095">
    <property type="entry name" value="Triglyceride lipase-cholesterol esterase"/>
    <property type="match status" value="1"/>
</dbReference>
<feature type="compositionally biased region" description="Low complexity" evidence="8">
    <location>
        <begin position="1134"/>
        <end position="1144"/>
    </location>
</feature>
<feature type="domain" description="AB hydrolase-1" evidence="9">
    <location>
        <begin position="250"/>
        <end position="565"/>
    </location>
</feature>
<dbReference type="EMBL" id="HF935261">
    <property type="protein sequence ID" value="CCX05615.1"/>
    <property type="molecule type" value="Genomic_DNA"/>
</dbReference>
<evidence type="ECO:0000256" key="6">
    <source>
        <dbReference type="ARBA" id="ARBA00023098"/>
    </source>
</evidence>
<organism evidence="10 11">
    <name type="scientific">Pyronema omphalodes (strain CBS 100304)</name>
    <name type="common">Pyronema confluens</name>
    <dbReference type="NCBI Taxonomy" id="1076935"/>
    <lineage>
        <taxon>Eukaryota</taxon>
        <taxon>Fungi</taxon>
        <taxon>Dikarya</taxon>
        <taxon>Ascomycota</taxon>
        <taxon>Pezizomycotina</taxon>
        <taxon>Pezizomycetes</taxon>
        <taxon>Pezizales</taxon>
        <taxon>Pyronemataceae</taxon>
        <taxon>Pyronema</taxon>
    </lineage>
</organism>
<keyword evidence="3" id="KW-0378">Hydrolase</keyword>
<dbReference type="STRING" id="1076935.U4L6G2"/>
<evidence type="ECO:0000256" key="4">
    <source>
        <dbReference type="ARBA" id="ARBA00022963"/>
    </source>
</evidence>